<sequence>MTKPIKRILVRGCPRSGNTMLYVMLCSCFENVAQVRGEKVPVDALVSNFKKVAVAKYPRPVTPKILGEHYEAAREFIDNPPEDALMIFIVRDPRDALMSKHGSFGSEPFLKSAAGWFGVMDEIQKVRDRDNVLVLRFEDIVADADKIQQQIAEASGLTIAGSFSNFNEMVEKSDTMSLTDHNIGELNGLRPLDPTRVYAYKTEPAENVQPIVEKILSHDGADAFVKSFGYDPLQ</sequence>
<dbReference type="PROSITE" id="PS51257">
    <property type="entry name" value="PROKAR_LIPOPROTEIN"/>
    <property type="match status" value="1"/>
</dbReference>
<comment type="caution">
    <text evidence="1">The sequence shown here is derived from an EMBL/GenBank/DDBJ whole genome shotgun (WGS) entry which is preliminary data.</text>
</comment>
<dbReference type="EMBL" id="JAYLLH010000026">
    <property type="protein sequence ID" value="MEC3862660.1"/>
    <property type="molecule type" value="Genomic_DNA"/>
</dbReference>
<evidence type="ECO:0000313" key="2">
    <source>
        <dbReference type="Proteomes" id="UP001348149"/>
    </source>
</evidence>
<keyword evidence="2" id="KW-1185">Reference proteome</keyword>
<proteinExistence type="predicted"/>
<accession>A0ABU6HLC9</accession>
<reference evidence="1 2" key="1">
    <citation type="submission" date="2024-01" db="EMBL/GenBank/DDBJ databases">
        <title>Mesobacterium rodlantinim sp. nov., isolated from shallow sea hydrothermal systems off Kueishantao Island.</title>
        <authorList>
            <person name="Su Z."/>
            <person name="Tang K."/>
        </authorList>
    </citation>
    <scope>NUCLEOTIDE SEQUENCE [LARGE SCALE GENOMIC DNA]</scope>
    <source>
        <strain evidence="1 2">TK19101</strain>
    </source>
</reference>
<dbReference type="Proteomes" id="UP001348149">
    <property type="component" value="Unassembled WGS sequence"/>
</dbReference>
<dbReference type="RefSeq" id="WP_326298596.1">
    <property type="nucleotide sequence ID" value="NZ_JAYLLH010000026.1"/>
</dbReference>
<protein>
    <recommendedName>
        <fullName evidence="3">Sulfotransferase domain-containing protein</fullName>
    </recommendedName>
</protein>
<evidence type="ECO:0008006" key="3">
    <source>
        <dbReference type="Google" id="ProtNLM"/>
    </source>
</evidence>
<dbReference type="Gene3D" id="3.40.50.300">
    <property type="entry name" value="P-loop containing nucleotide triphosphate hydrolases"/>
    <property type="match status" value="1"/>
</dbReference>
<dbReference type="SUPFAM" id="SSF52540">
    <property type="entry name" value="P-loop containing nucleoside triphosphate hydrolases"/>
    <property type="match status" value="1"/>
</dbReference>
<gene>
    <name evidence="1" type="ORF">VK792_15320</name>
</gene>
<evidence type="ECO:0000313" key="1">
    <source>
        <dbReference type="EMBL" id="MEC3862660.1"/>
    </source>
</evidence>
<organism evidence="1 2">
    <name type="scientific">Mesobacterium hydrothermale</name>
    <dbReference type="NCBI Taxonomy" id="3111907"/>
    <lineage>
        <taxon>Bacteria</taxon>
        <taxon>Pseudomonadati</taxon>
        <taxon>Pseudomonadota</taxon>
        <taxon>Alphaproteobacteria</taxon>
        <taxon>Rhodobacterales</taxon>
        <taxon>Roseobacteraceae</taxon>
        <taxon>Mesobacterium</taxon>
    </lineage>
</organism>
<dbReference type="InterPro" id="IPR027417">
    <property type="entry name" value="P-loop_NTPase"/>
</dbReference>
<name>A0ABU6HLC9_9RHOB</name>